<dbReference type="EMBL" id="JAPWGY010000005">
    <property type="protein sequence ID" value="MCZ4282057.1"/>
    <property type="molecule type" value="Genomic_DNA"/>
</dbReference>
<organism evidence="2 3">
    <name type="scientific">Kiloniella laminariae</name>
    <dbReference type="NCBI Taxonomy" id="454162"/>
    <lineage>
        <taxon>Bacteria</taxon>
        <taxon>Pseudomonadati</taxon>
        <taxon>Pseudomonadota</taxon>
        <taxon>Alphaproteobacteria</taxon>
        <taxon>Rhodospirillales</taxon>
        <taxon>Kiloniellaceae</taxon>
        <taxon>Kiloniella</taxon>
    </lineage>
</organism>
<proteinExistence type="predicted"/>
<accession>A0ABT4LQ56</accession>
<keyword evidence="1" id="KW-0732">Signal</keyword>
<dbReference type="Pfam" id="PF10670">
    <property type="entry name" value="DUF4198"/>
    <property type="match status" value="1"/>
</dbReference>
<reference evidence="2" key="1">
    <citation type="submission" date="2022-12" db="EMBL/GenBank/DDBJ databases">
        <title>Bacterial isolates from different developmental stages of Nematostella vectensis.</title>
        <authorList>
            <person name="Fraune S."/>
        </authorList>
    </citation>
    <scope>NUCLEOTIDE SEQUENCE</scope>
    <source>
        <strain evidence="2">G21630-S1</strain>
    </source>
</reference>
<dbReference type="RefSeq" id="WP_269424206.1">
    <property type="nucleotide sequence ID" value="NZ_JAPWGY010000005.1"/>
</dbReference>
<dbReference type="InterPro" id="IPR019613">
    <property type="entry name" value="DUF4198"/>
</dbReference>
<evidence type="ECO:0000256" key="1">
    <source>
        <dbReference type="SAM" id="SignalP"/>
    </source>
</evidence>
<evidence type="ECO:0000313" key="2">
    <source>
        <dbReference type="EMBL" id="MCZ4282057.1"/>
    </source>
</evidence>
<protein>
    <submittedName>
        <fullName evidence="2">DUF4198 domain-containing protein</fullName>
    </submittedName>
</protein>
<feature type="chain" id="PRO_5046232717" evidence="1">
    <location>
        <begin position="23"/>
        <end position="239"/>
    </location>
</feature>
<sequence>MRKIFFTCLTLLILPASSYAHGIWITERFGNHAIVYGHGASDDPYDFKKIISIDALDQTGNKSPLKITETKAHAILKTPRDTSVIFATFDNGFWSQTDDGKWHNKTKQETEGATFTGRYQKFTTAIIDKTLPLFSPSGMKLEIVPLSNPLKLHQGDELSIQVFYDGIPAEGLKVIGEYTTDGESPPLVTDATGKVTLKVRNQGLNVIAVSKTVAVNDNPEIEEEGYFSTLSFSLDHSHD</sequence>
<comment type="caution">
    <text evidence="2">The sequence shown here is derived from an EMBL/GenBank/DDBJ whole genome shotgun (WGS) entry which is preliminary data.</text>
</comment>
<evidence type="ECO:0000313" key="3">
    <source>
        <dbReference type="Proteomes" id="UP001069802"/>
    </source>
</evidence>
<name>A0ABT4LQ56_9PROT</name>
<feature type="signal peptide" evidence="1">
    <location>
        <begin position="1"/>
        <end position="22"/>
    </location>
</feature>
<keyword evidence="3" id="KW-1185">Reference proteome</keyword>
<gene>
    <name evidence="2" type="ORF">O4H49_14810</name>
</gene>
<dbReference type="Proteomes" id="UP001069802">
    <property type="component" value="Unassembled WGS sequence"/>
</dbReference>